<dbReference type="InterPro" id="IPR027417">
    <property type="entry name" value="P-loop_NTPase"/>
</dbReference>
<proteinExistence type="predicted"/>
<gene>
    <name evidence="2" type="ORF">HJ536_10550</name>
</gene>
<dbReference type="PANTHER" id="PTHR11669:SF8">
    <property type="entry name" value="DNA POLYMERASE III SUBUNIT DELTA"/>
    <property type="match status" value="1"/>
</dbReference>
<dbReference type="GO" id="GO:0006261">
    <property type="term" value="P:DNA-templated DNA replication"/>
    <property type="evidence" value="ECO:0007669"/>
    <property type="project" value="TreeGrafter"/>
</dbReference>
<evidence type="ECO:0000313" key="3">
    <source>
        <dbReference type="Proteomes" id="UP000592216"/>
    </source>
</evidence>
<name>A0A850Q6K3_9RHOB</name>
<feature type="compositionally biased region" description="Acidic residues" evidence="1">
    <location>
        <begin position="1"/>
        <end position="13"/>
    </location>
</feature>
<feature type="compositionally biased region" description="Basic and acidic residues" evidence="1">
    <location>
        <begin position="14"/>
        <end position="24"/>
    </location>
</feature>
<dbReference type="AlphaFoldDB" id="A0A850Q6K3"/>
<evidence type="ECO:0000256" key="1">
    <source>
        <dbReference type="SAM" id="MobiDB-lite"/>
    </source>
</evidence>
<evidence type="ECO:0000313" key="2">
    <source>
        <dbReference type="EMBL" id="NVO23792.1"/>
    </source>
</evidence>
<dbReference type="InterPro" id="IPR050238">
    <property type="entry name" value="DNA_Rep/Repair_Clamp_Loader"/>
</dbReference>
<dbReference type="GO" id="GO:0009360">
    <property type="term" value="C:DNA polymerase III complex"/>
    <property type="evidence" value="ECO:0007669"/>
    <property type="project" value="TreeGrafter"/>
</dbReference>
<dbReference type="NCBIfam" id="NF005677">
    <property type="entry name" value="PRK07471.1"/>
    <property type="match status" value="1"/>
</dbReference>
<dbReference type="Proteomes" id="UP000592216">
    <property type="component" value="Unassembled WGS sequence"/>
</dbReference>
<dbReference type="EC" id="2.7.7.7" evidence="2"/>
<dbReference type="GO" id="GO:0003887">
    <property type="term" value="F:DNA-directed DNA polymerase activity"/>
    <property type="evidence" value="ECO:0007669"/>
    <property type="project" value="UniProtKB-EC"/>
</dbReference>
<dbReference type="Gene3D" id="3.40.50.300">
    <property type="entry name" value="P-loop containing nucleotide triphosphate hydrolases"/>
    <property type="match status" value="1"/>
</dbReference>
<organism evidence="2 3">
    <name type="scientific">Donghicola mangrovi</name>
    <dbReference type="NCBI Taxonomy" id="2729614"/>
    <lineage>
        <taxon>Bacteria</taxon>
        <taxon>Pseudomonadati</taxon>
        <taxon>Pseudomonadota</taxon>
        <taxon>Alphaproteobacteria</taxon>
        <taxon>Rhodobacterales</taxon>
        <taxon>Roseobacteraceae</taxon>
        <taxon>Donghicola</taxon>
    </lineage>
</organism>
<dbReference type="Pfam" id="PF13177">
    <property type="entry name" value="DNA_pol3_delta2"/>
    <property type="match status" value="1"/>
</dbReference>
<comment type="caution">
    <text evidence="2">The sequence shown here is derived from an EMBL/GenBank/DDBJ whole genome shotgun (WGS) entry which is preliminary data.</text>
</comment>
<reference evidence="2 3" key="1">
    <citation type="submission" date="2020-04" db="EMBL/GenBank/DDBJ databases">
        <title>Donghicola sp., a member of the Rhodobacteraceae family isolated from mangrove forest in Thailand.</title>
        <authorList>
            <person name="Charoenyingcharoen P."/>
            <person name="Yukphan P."/>
        </authorList>
    </citation>
    <scope>NUCLEOTIDE SEQUENCE [LARGE SCALE GENOMIC DNA]</scope>
    <source>
        <strain evidence="2 3">B5-SW-15</strain>
    </source>
</reference>
<feature type="region of interest" description="Disordered" evidence="1">
    <location>
        <begin position="1"/>
        <end position="24"/>
    </location>
</feature>
<dbReference type="EMBL" id="JABCJE010000004">
    <property type="protein sequence ID" value="NVO23792.1"/>
    <property type="molecule type" value="Genomic_DNA"/>
</dbReference>
<accession>A0A850Q6K3</accession>
<keyword evidence="2" id="KW-0808">Transferase</keyword>
<protein>
    <submittedName>
        <fullName evidence="2">DNA polymerase III subunit delta</fullName>
        <ecNumber evidence="2">2.7.7.7</ecNumber>
    </submittedName>
</protein>
<sequence length="381" mass="41243">MRAVEVPEDDLIPEADRVEGAPHPRETPILIGHPEAEQAFLDSFNSGRLHHGWLISGPQGVGKATFAWQIAKFLLSQPLDDDGGLFGAPPPPTSLRNAPDHPVAQQVIALSEPGLFLLRRGWNDKTKKLKSMITVDEVRKLHGFFGMSAVDGRRRVVIVDAADEMNVQAANAILKMLEEPPARTTILLIAHQPSRLLPTIRSRCRELRLRPLEAGDMSAALYQAGAEPEDEAAALATLSGGSVGGAMRLIRLDGLKLYEQLITLMGTMPRLDHGAAIKLADHLAARGNEAKLELFETLLDLALARMARQGSIGMAAALPATGHESQVFDKLAPDPWAARKWADNAQDLLARFRHGRAVNLDPSALILDTLFRMNSTAAGGA</sequence>
<keyword evidence="2" id="KW-0548">Nucleotidyltransferase</keyword>
<dbReference type="RefSeq" id="WP_177157679.1">
    <property type="nucleotide sequence ID" value="NZ_JABCJE010000004.1"/>
</dbReference>
<dbReference type="SUPFAM" id="SSF52540">
    <property type="entry name" value="P-loop containing nucleoside triphosphate hydrolases"/>
    <property type="match status" value="1"/>
</dbReference>
<dbReference type="PANTHER" id="PTHR11669">
    <property type="entry name" value="REPLICATION FACTOR C / DNA POLYMERASE III GAMMA-TAU SUBUNIT"/>
    <property type="match status" value="1"/>
</dbReference>